<accession>D6U7W1</accession>
<evidence type="ECO:0000313" key="3">
    <source>
        <dbReference type="Proteomes" id="UP000004508"/>
    </source>
</evidence>
<evidence type="ECO:0000313" key="2">
    <source>
        <dbReference type="EMBL" id="EFH79972.1"/>
    </source>
</evidence>
<gene>
    <name evidence="2" type="ORF">Krac_0504</name>
</gene>
<protein>
    <recommendedName>
        <fullName evidence="1">AB hydrolase-1 domain-containing protein</fullName>
    </recommendedName>
</protein>
<reference evidence="2 3" key="1">
    <citation type="journal article" date="2011" name="Stand. Genomic Sci.">
        <title>Non-contiguous finished genome sequence and contextual data of the filamentous soil bacterium Ktedonobacter racemifer type strain (SOSP1-21).</title>
        <authorList>
            <person name="Chang Y.J."/>
            <person name="Land M."/>
            <person name="Hauser L."/>
            <person name="Chertkov O."/>
            <person name="Del Rio T.G."/>
            <person name="Nolan M."/>
            <person name="Copeland A."/>
            <person name="Tice H."/>
            <person name="Cheng J.F."/>
            <person name="Lucas S."/>
            <person name="Han C."/>
            <person name="Goodwin L."/>
            <person name="Pitluck S."/>
            <person name="Ivanova N."/>
            <person name="Ovchinikova G."/>
            <person name="Pati A."/>
            <person name="Chen A."/>
            <person name="Palaniappan K."/>
            <person name="Mavromatis K."/>
            <person name="Liolios K."/>
            <person name="Brettin T."/>
            <person name="Fiebig A."/>
            <person name="Rohde M."/>
            <person name="Abt B."/>
            <person name="Goker M."/>
            <person name="Detter J.C."/>
            <person name="Woyke T."/>
            <person name="Bristow J."/>
            <person name="Eisen J.A."/>
            <person name="Markowitz V."/>
            <person name="Hugenholtz P."/>
            <person name="Kyrpides N.C."/>
            <person name="Klenk H.P."/>
            <person name="Lapidus A."/>
        </authorList>
    </citation>
    <scope>NUCLEOTIDE SEQUENCE [LARGE SCALE GENOMIC DNA]</scope>
    <source>
        <strain evidence="3">DSM 44963</strain>
    </source>
</reference>
<dbReference type="PANTHER" id="PTHR37017">
    <property type="entry name" value="AB HYDROLASE-1 DOMAIN-CONTAINING PROTEIN-RELATED"/>
    <property type="match status" value="1"/>
</dbReference>
<dbReference type="Proteomes" id="UP000004508">
    <property type="component" value="Unassembled WGS sequence"/>
</dbReference>
<dbReference type="PANTHER" id="PTHR37017:SF11">
    <property type="entry name" value="ESTERASE_LIPASE_THIOESTERASE DOMAIN-CONTAINING PROTEIN"/>
    <property type="match status" value="1"/>
</dbReference>
<organism evidence="2 3">
    <name type="scientific">Ktedonobacter racemifer DSM 44963</name>
    <dbReference type="NCBI Taxonomy" id="485913"/>
    <lineage>
        <taxon>Bacteria</taxon>
        <taxon>Bacillati</taxon>
        <taxon>Chloroflexota</taxon>
        <taxon>Ktedonobacteria</taxon>
        <taxon>Ktedonobacterales</taxon>
        <taxon>Ktedonobacteraceae</taxon>
        <taxon>Ktedonobacter</taxon>
    </lineage>
</organism>
<dbReference type="STRING" id="485913.Krac_0504"/>
<name>D6U7W1_KTERA</name>
<dbReference type="Pfam" id="PF12697">
    <property type="entry name" value="Abhydrolase_6"/>
    <property type="match status" value="1"/>
</dbReference>
<dbReference type="eggNOG" id="COG0596">
    <property type="taxonomic scope" value="Bacteria"/>
</dbReference>
<dbReference type="InterPro" id="IPR029058">
    <property type="entry name" value="AB_hydrolase_fold"/>
</dbReference>
<dbReference type="Gene3D" id="3.40.50.1820">
    <property type="entry name" value="alpha/beta hydrolase"/>
    <property type="match status" value="1"/>
</dbReference>
<dbReference type="EMBL" id="ADVG01000005">
    <property type="protein sequence ID" value="EFH79972.1"/>
    <property type="molecule type" value="Genomic_DNA"/>
</dbReference>
<dbReference type="InterPro" id="IPR006311">
    <property type="entry name" value="TAT_signal"/>
</dbReference>
<dbReference type="RefSeq" id="WP_007922214.1">
    <property type="nucleotide sequence ID" value="NZ_ADVG01000005.1"/>
</dbReference>
<sequence length="299" mass="32103">MPFSFRPPKKDVELSPTTSFMSRRTLFRHLSGAVAATALASRFTPVRDAQASGGQPQHTYMNTEHDRGGSSGINVVLVHGAFVDASSWSSVTPLLQQAGHYVLAVQIPLTSLADDIDVTRQALASVSGPTILVGHSYGGAVITGAGNASNVIGLVYIAAHAPAVGESPAELSARYPTTPGVQHFVSSYRKGFIWLDPPYFPQTFVADIDLAKARVLAVSQKPIRPSCTDKEGSAAWQHLPSWYAVSVYDRTIDPNLERWLAKRMHATTREIPSSHASPVSHPVDVTQLILEATKVGKKG</sequence>
<keyword evidence="3" id="KW-1185">Reference proteome</keyword>
<proteinExistence type="predicted"/>
<evidence type="ECO:0000259" key="1">
    <source>
        <dbReference type="Pfam" id="PF12697"/>
    </source>
</evidence>
<dbReference type="InterPro" id="IPR000073">
    <property type="entry name" value="AB_hydrolase_1"/>
</dbReference>
<dbReference type="SUPFAM" id="SSF53474">
    <property type="entry name" value="alpha/beta-Hydrolases"/>
    <property type="match status" value="1"/>
</dbReference>
<dbReference type="AlphaFoldDB" id="D6U7W1"/>
<dbReference type="InterPro" id="IPR052897">
    <property type="entry name" value="Sec-Metab_Biosynth_Hydrolase"/>
</dbReference>
<comment type="caution">
    <text evidence="2">The sequence shown here is derived from an EMBL/GenBank/DDBJ whole genome shotgun (WGS) entry which is preliminary data.</text>
</comment>
<feature type="domain" description="AB hydrolase-1" evidence="1">
    <location>
        <begin position="75"/>
        <end position="285"/>
    </location>
</feature>
<dbReference type="PROSITE" id="PS51318">
    <property type="entry name" value="TAT"/>
    <property type="match status" value="1"/>
</dbReference>
<dbReference type="InParanoid" id="D6U7W1"/>